<evidence type="ECO:0000256" key="5">
    <source>
        <dbReference type="ARBA" id="ARBA00093797"/>
    </source>
</evidence>
<keyword evidence="6" id="KW-0969">Cilium</keyword>
<keyword evidence="2" id="KW-0963">Cytoplasm</keyword>
<comment type="caution">
    <text evidence="6">The sequence shown here is derived from an EMBL/GenBank/DDBJ whole genome shotgun (WGS) entry which is preliminary data.</text>
</comment>
<evidence type="ECO:0000256" key="3">
    <source>
        <dbReference type="ARBA" id="ARBA00022795"/>
    </source>
</evidence>
<name>A0ABV7ES08_9GAMM</name>
<evidence type="ECO:0000256" key="2">
    <source>
        <dbReference type="ARBA" id="ARBA00022490"/>
    </source>
</evidence>
<sequence>MEISNNIIIDEYRDILARGHKMLAHAHNGDWDALVALQDEYVCHVAQLADIEKELDLDETTRVLKYELLVEICQAEDSVRGLLHARMREISEIMTQSRSRQRVSQAYEAGMSG</sequence>
<keyword evidence="6" id="KW-0282">Flagellum</keyword>
<protein>
    <recommendedName>
        <fullName evidence="5">Flagellar protein FliT</fullName>
    </recommendedName>
</protein>
<dbReference type="Proteomes" id="UP001595462">
    <property type="component" value="Unassembled WGS sequence"/>
</dbReference>
<evidence type="ECO:0000313" key="7">
    <source>
        <dbReference type="Proteomes" id="UP001595462"/>
    </source>
</evidence>
<accession>A0ABV7ES08</accession>
<evidence type="ECO:0000256" key="1">
    <source>
        <dbReference type="ARBA" id="ARBA00004514"/>
    </source>
</evidence>
<organism evidence="6 7">
    <name type="scientific">Salinisphaera aquimarina</name>
    <dbReference type="NCBI Taxonomy" id="2094031"/>
    <lineage>
        <taxon>Bacteria</taxon>
        <taxon>Pseudomonadati</taxon>
        <taxon>Pseudomonadota</taxon>
        <taxon>Gammaproteobacteria</taxon>
        <taxon>Salinisphaerales</taxon>
        <taxon>Salinisphaeraceae</taxon>
        <taxon>Salinisphaera</taxon>
    </lineage>
</organism>
<keyword evidence="6" id="KW-0966">Cell projection</keyword>
<gene>
    <name evidence="6" type="ORF">ACFOSU_09660</name>
</gene>
<dbReference type="InterPro" id="IPR008622">
    <property type="entry name" value="FliT"/>
</dbReference>
<dbReference type="RefSeq" id="WP_380688876.1">
    <property type="nucleotide sequence ID" value="NZ_JBHRSS010000003.1"/>
</dbReference>
<keyword evidence="3" id="KW-1005">Bacterial flagellum biogenesis</keyword>
<evidence type="ECO:0000256" key="4">
    <source>
        <dbReference type="ARBA" id="ARBA00023186"/>
    </source>
</evidence>
<dbReference type="Pfam" id="PF05400">
    <property type="entry name" value="FliT"/>
    <property type="match status" value="1"/>
</dbReference>
<evidence type="ECO:0000313" key="6">
    <source>
        <dbReference type="EMBL" id="MFC3104160.1"/>
    </source>
</evidence>
<proteinExistence type="predicted"/>
<keyword evidence="7" id="KW-1185">Reference proteome</keyword>
<comment type="subcellular location">
    <subcellularLocation>
        <location evidence="1">Cytoplasm</location>
        <location evidence="1">Cytosol</location>
    </subcellularLocation>
</comment>
<dbReference type="Gene3D" id="1.20.58.380">
    <property type="entry name" value="Flagellar protein flit"/>
    <property type="match status" value="1"/>
</dbReference>
<dbReference type="EMBL" id="JBHRSS010000003">
    <property type="protein sequence ID" value="MFC3104160.1"/>
    <property type="molecule type" value="Genomic_DNA"/>
</dbReference>
<reference evidence="7" key="1">
    <citation type="journal article" date="2019" name="Int. J. Syst. Evol. Microbiol.">
        <title>The Global Catalogue of Microorganisms (GCM) 10K type strain sequencing project: providing services to taxonomists for standard genome sequencing and annotation.</title>
        <authorList>
            <consortium name="The Broad Institute Genomics Platform"/>
            <consortium name="The Broad Institute Genome Sequencing Center for Infectious Disease"/>
            <person name="Wu L."/>
            <person name="Ma J."/>
        </authorList>
    </citation>
    <scope>NUCLEOTIDE SEQUENCE [LARGE SCALE GENOMIC DNA]</scope>
    <source>
        <strain evidence="7">KCTC 52640</strain>
    </source>
</reference>
<keyword evidence="4" id="KW-0143">Chaperone</keyword>